<evidence type="ECO:0000256" key="1">
    <source>
        <dbReference type="ARBA" id="ARBA00022737"/>
    </source>
</evidence>
<dbReference type="OrthoDB" id="449052at2759"/>
<feature type="region of interest" description="Disordered" evidence="4">
    <location>
        <begin position="1"/>
        <end position="21"/>
    </location>
</feature>
<keyword evidence="7" id="KW-1185">Reference proteome</keyword>
<dbReference type="InterPro" id="IPR046342">
    <property type="entry name" value="CBS_dom_sf"/>
</dbReference>
<name>A0A8J4PMI6_9MYCE</name>
<protein>
    <recommendedName>
        <fullName evidence="5">CBS domain-containing protein</fullName>
    </recommendedName>
</protein>
<sequence length="363" mass="41254">METVKNTHPQQSQQEVSNHPPIEFNDFLSRPLEELGLVKKLQDKPLVWLDCDQTVEDAFEKLSAQSILSLPVYCSISRQWISILDIKDLVSYVVSLFDSNNNLIKSNEISEYTIRDILTNQNGVFKRQCPMVTKSDSVLNLLELFNHNFHRICIAMNPYDQMDIKVLSQLSLLKWIDKNRNILGCSGDLTLESLNLFKKEQNLISISSSKLAIDAFRLMAEKNIYGLPVVNANGELVDNISVIDLKYVKMDISKLLQPLSEFFYPSVGNSYPIPLRNPIICTPQTRLREAIGRVAAGKVHRIFLIKEVVEAGITQVPTRVISVSDLVGQIISLAGIQNDDYYEKKQQLLLSKQQEIDEKSKQD</sequence>
<dbReference type="CDD" id="cd02205">
    <property type="entry name" value="CBS_pair_SF"/>
    <property type="match status" value="1"/>
</dbReference>
<organism evidence="6 7">
    <name type="scientific">Polysphondylium violaceum</name>
    <dbReference type="NCBI Taxonomy" id="133409"/>
    <lineage>
        <taxon>Eukaryota</taxon>
        <taxon>Amoebozoa</taxon>
        <taxon>Evosea</taxon>
        <taxon>Eumycetozoa</taxon>
        <taxon>Dictyostelia</taxon>
        <taxon>Dictyosteliales</taxon>
        <taxon>Dictyosteliaceae</taxon>
        <taxon>Polysphondylium</taxon>
    </lineage>
</organism>
<gene>
    <name evidence="6" type="ORF">CYY_008856</name>
</gene>
<evidence type="ECO:0000256" key="4">
    <source>
        <dbReference type="SAM" id="MobiDB-lite"/>
    </source>
</evidence>
<proteinExistence type="predicted"/>
<feature type="domain" description="CBS" evidence="5">
    <location>
        <begin position="197"/>
        <end position="255"/>
    </location>
</feature>
<dbReference type="InterPro" id="IPR050511">
    <property type="entry name" value="AMPK_gamma/SDS23_families"/>
</dbReference>
<dbReference type="Pfam" id="PF00571">
    <property type="entry name" value="CBS"/>
    <property type="match status" value="1"/>
</dbReference>
<feature type="compositionally biased region" description="Polar residues" evidence="4">
    <location>
        <begin position="1"/>
        <end position="17"/>
    </location>
</feature>
<dbReference type="InterPro" id="IPR000644">
    <property type="entry name" value="CBS_dom"/>
</dbReference>
<feature type="domain" description="CBS" evidence="5">
    <location>
        <begin position="42"/>
        <end position="99"/>
    </location>
</feature>
<dbReference type="SMART" id="SM00116">
    <property type="entry name" value="CBS"/>
    <property type="match status" value="3"/>
</dbReference>
<evidence type="ECO:0000259" key="5">
    <source>
        <dbReference type="PROSITE" id="PS51371"/>
    </source>
</evidence>
<dbReference type="Gene3D" id="3.10.580.10">
    <property type="entry name" value="CBS-domain"/>
    <property type="match status" value="2"/>
</dbReference>
<evidence type="ECO:0000256" key="2">
    <source>
        <dbReference type="ARBA" id="ARBA00023122"/>
    </source>
</evidence>
<dbReference type="EMBL" id="AJWJ01000589">
    <property type="protein sequence ID" value="KAF2069818.1"/>
    <property type="molecule type" value="Genomic_DNA"/>
</dbReference>
<dbReference type="SUPFAM" id="SSF54631">
    <property type="entry name" value="CBS-domain pair"/>
    <property type="match status" value="2"/>
</dbReference>
<dbReference type="PROSITE" id="PS51371">
    <property type="entry name" value="CBS"/>
    <property type="match status" value="2"/>
</dbReference>
<keyword evidence="1" id="KW-0677">Repeat</keyword>
<dbReference type="PANTHER" id="PTHR13780:SF24">
    <property type="entry name" value="CBS DOMAIN-CONTAINING PROTEIN"/>
    <property type="match status" value="1"/>
</dbReference>
<evidence type="ECO:0000313" key="7">
    <source>
        <dbReference type="Proteomes" id="UP000695562"/>
    </source>
</evidence>
<accession>A0A8J4PMI6</accession>
<evidence type="ECO:0000313" key="6">
    <source>
        <dbReference type="EMBL" id="KAF2069818.1"/>
    </source>
</evidence>
<dbReference type="PANTHER" id="PTHR13780">
    <property type="entry name" value="AMP-ACTIVATED PROTEIN KINASE, GAMMA REGULATORY SUBUNIT"/>
    <property type="match status" value="1"/>
</dbReference>
<reference evidence="6" key="1">
    <citation type="submission" date="2020-01" db="EMBL/GenBank/DDBJ databases">
        <title>Development of genomics and gene disruption for Polysphondylium violaceum indicates a role for the polyketide synthase stlB in stalk morphogenesis.</title>
        <authorList>
            <person name="Narita B."/>
            <person name="Kawabe Y."/>
            <person name="Kin K."/>
            <person name="Saito T."/>
            <person name="Gibbs R."/>
            <person name="Kuspa A."/>
            <person name="Muzny D."/>
            <person name="Queller D."/>
            <person name="Richards S."/>
            <person name="Strassman J."/>
            <person name="Sucgang R."/>
            <person name="Worley K."/>
            <person name="Schaap P."/>
        </authorList>
    </citation>
    <scope>NUCLEOTIDE SEQUENCE</scope>
    <source>
        <strain evidence="6">QSvi11</strain>
    </source>
</reference>
<evidence type="ECO:0000256" key="3">
    <source>
        <dbReference type="PROSITE-ProRule" id="PRU00703"/>
    </source>
</evidence>
<dbReference type="Proteomes" id="UP000695562">
    <property type="component" value="Unassembled WGS sequence"/>
</dbReference>
<comment type="caution">
    <text evidence="6">The sequence shown here is derived from an EMBL/GenBank/DDBJ whole genome shotgun (WGS) entry which is preliminary data.</text>
</comment>
<dbReference type="AlphaFoldDB" id="A0A8J4PMI6"/>
<keyword evidence="2 3" id="KW-0129">CBS domain</keyword>